<accession>A0A935UFI2</accession>
<name>A0A935UFI2_9PROT</name>
<feature type="domain" description="Type I restriction modification DNA specificity" evidence="4">
    <location>
        <begin position="2"/>
        <end position="177"/>
    </location>
</feature>
<dbReference type="InterPro" id="IPR044946">
    <property type="entry name" value="Restrct_endonuc_typeI_TRD_sf"/>
</dbReference>
<gene>
    <name evidence="5" type="ORF">IPJ27_07750</name>
</gene>
<evidence type="ECO:0000256" key="1">
    <source>
        <dbReference type="ARBA" id="ARBA00010923"/>
    </source>
</evidence>
<keyword evidence="5" id="KW-0255">Endonuclease</keyword>
<dbReference type="EMBL" id="JADJMH010000005">
    <property type="protein sequence ID" value="MBK7674662.1"/>
    <property type="molecule type" value="Genomic_DNA"/>
</dbReference>
<dbReference type="InterPro" id="IPR052021">
    <property type="entry name" value="Type-I_RS_S_subunit"/>
</dbReference>
<keyword evidence="5" id="KW-0540">Nuclease</keyword>
<evidence type="ECO:0000259" key="4">
    <source>
        <dbReference type="Pfam" id="PF01420"/>
    </source>
</evidence>
<dbReference type="GO" id="GO:0009307">
    <property type="term" value="P:DNA restriction-modification system"/>
    <property type="evidence" value="ECO:0007669"/>
    <property type="project" value="UniProtKB-KW"/>
</dbReference>
<dbReference type="SUPFAM" id="SSF116734">
    <property type="entry name" value="DNA methylase specificity domain"/>
    <property type="match status" value="2"/>
</dbReference>
<dbReference type="Proteomes" id="UP000697998">
    <property type="component" value="Unassembled WGS sequence"/>
</dbReference>
<dbReference type="Gene3D" id="3.90.220.20">
    <property type="entry name" value="DNA methylase specificity domains"/>
    <property type="match status" value="2"/>
</dbReference>
<dbReference type="Gene3D" id="1.10.287.1120">
    <property type="entry name" value="Bipartite methylase S protein"/>
    <property type="match status" value="1"/>
</dbReference>
<dbReference type="PANTHER" id="PTHR30408">
    <property type="entry name" value="TYPE-1 RESTRICTION ENZYME ECOKI SPECIFICITY PROTEIN"/>
    <property type="match status" value="1"/>
</dbReference>
<feature type="domain" description="Type I restriction modification DNA specificity" evidence="4">
    <location>
        <begin position="208"/>
        <end position="358"/>
    </location>
</feature>
<reference evidence="5 6" key="1">
    <citation type="submission" date="2020-10" db="EMBL/GenBank/DDBJ databases">
        <title>Connecting structure to function with the recovery of over 1000 high-quality activated sludge metagenome-assembled genomes encoding full-length rRNA genes using long-read sequencing.</title>
        <authorList>
            <person name="Singleton C.M."/>
            <person name="Petriglieri F."/>
            <person name="Kristensen J.M."/>
            <person name="Kirkegaard R.H."/>
            <person name="Michaelsen T.Y."/>
            <person name="Andersen M.H."/>
            <person name="Karst S.M."/>
            <person name="Dueholm M.S."/>
            <person name="Nielsen P.H."/>
            <person name="Albertsen M."/>
        </authorList>
    </citation>
    <scope>NUCLEOTIDE SEQUENCE [LARGE SCALE GENOMIC DNA]</scope>
    <source>
        <strain evidence="5">EsbW_18-Q3-R4-48_BATAC.285</strain>
    </source>
</reference>
<dbReference type="CDD" id="cd17249">
    <property type="entry name" value="RMtype1_S_EcoR124I-TRD2-CR2_like"/>
    <property type="match status" value="1"/>
</dbReference>
<organism evidence="5 6">
    <name type="scientific">Candidatus Accumulibacter proximus</name>
    <dbReference type="NCBI Taxonomy" id="2954385"/>
    <lineage>
        <taxon>Bacteria</taxon>
        <taxon>Pseudomonadati</taxon>
        <taxon>Pseudomonadota</taxon>
        <taxon>Betaproteobacteria</taxon>
        <taxon>Candidatus Accumulibacter</taxon>
    </lineage>
</organism>
<comment type="similarity">
    <text evidence="1">Belongs to the type-I restriction system S methylase family.</text>
</comment>
<dbReference type="GO" id="GO:0003677">
    <property type="term" value="F:DNA binding"/>
    <property type="evidence" value="ECO:0007669"/>
    <property type="project" value="UniProtKB-KW"/>
</dbReference>
<evidence type="ECO:0000313" key="6">
    <source>
        <dbReference type="Proteomes" id="UP000697998"/>
    </source>
</evidence>
<keyword evidence="2" id="KW-0680">Restriction system</keyword>
<evidence type="ECO:0000256" key="2">
    <source>
        <dbReference type="ARBA" id="ARBA00022747"/>
    </source>
</evidence>
<evidence type="ECO:0000256" key="3">
    <source>
        <dbReference type="ARBA" id="ARBA00023125"/>
    </source>
</evidence>
<keyword evidence="3" id="KW-0238">DNA-binding</keyword>
<dbReference type="Pfam" id="PF01420">
    <property type="entry name" value="Methylase_S"/>
    <property type="match status" value="2"/>
</dbReference>
<sequence>MTWQERALGDCVTFASGGTPNKGKPEYWNGEIPWVSSGEMSRHFIEDTSLHITEAGAEAGSRLVPAGTVFAVVRGMSLATEFRLACAARTMAFNQDVKALTVRDGIDSYFLFSSLRAHANQIRDLSTEAAHGTKKLEMERLASFRIPVPEVGAQRRAADVVRNYDDLIESNRRRITLLQESARLLYREWFVNLRFPGYQLVSMVDGLPEKWHVTKYGDILDAIGGATPSTKRLDYWDGDVVWLTPTDVTRNDCLYLPVSTRKITEAGYASCSTVLLPAGTIFMTSRASIGYFALLDQPACTNQGFIAIVPKLSNTRNFLLLNLMSRVDEFEAMATGSTFKELGKKTFREMRVLMPSQEVLDAFEAATLPIIEQVTVLKKQIVALTRARDELLPKLMSGAIQV</sequence>
<keyword evidence="5" id="KW-0378">Hydrolase</keyword>
<dbReference type="GO" id="GO:0004519">
    <property type="term" value="F:endonuclease activity"/>
    <property type="evidence" value="ECO:0007669"/>
    <property type="project" value="UniProtKB-KW"/>
</dbReference>
<dbReference type="CDD" id="cd17273">
    <property type="entry name" value="RMtype1_S_EcoJA69PI-TRD1-CR1_like"/>
    <property type="match status" value="1"/>
</dbReference>
<proteinExistence type="inferred from homology"/>
<dbReference type="AlphaFoldDB" id="A0A935UFI2"/>
<comment type="caution">
    <text evidence="5">The sequence shown here is derived from an EMBL/GenBank/DDBJ whole genome shotgun (WGS) entry which is preliminary data.</text>
</comment>
<protein>
    <submittedName>
        <fullName evidence="5">Restriction endonuclease subunit S</fullName>
    </submittedName>
</protein>
<evidence type="ECO:0000313" key="5">
    <source>
        <dbReference type="EMBL" id="MBK7674662.1"/>
    </source>
</evidence>
<dbReference type="InterPro" id="IPR000055">
    <property type="entry name" value="Restrct_endonuc_typeI_TRD"/>
</dbReference>
<dbReference type="PANTHER" id="PTHR30408:SF13">
    <property type="entry name" value="TYPE I RESTRICTION ENZYME HINDI SPECIFICITY SUBUNIT"/>
    <property type="match status" value="1"/>
</dbReference>